<dbReference type="Proteomes" id="UP000075714">
    <property type="component" value="Unassembled WGS sequence"/>
</dbReference>
<evidence type="ECO:0000313" key="2">
    <source>
        <dbReference type="Proteomes" id="UP000075714"/>
    </source>
</evidence>
<sequence length="238" mass="25852">MVKLPCPGRTEVARMVTGALRQALQREQLGRLVKSQKRTPMHFSLGAGVIRVYYGNDKDLFWVRCPDAALVPCGRSWPSLVVEVGMPGESQTDLQERCRRWFCEPCVYNLNGEDQPISVVISLHIRPWQGSDEQHLVIASLLTRGVKAVQEEASVTFGTSSAVDSGCQGGSGIISGEAVWQLPVRSLLGSLAEGLDEEREQGDENCEEGKQGHLSSATIELDVPAALAGIGKALRQRG</sequence>
<evidence type="ECO:0000313" key="1">
    <source>
        <dbReference type="EMBL" id="KXZ43917.1"/>
    </source>
</evidence>
<reference evidence="2" key="1">
    <citation type="journal article" date="2016" name="Nat. Commun.">
        <title>The Gonium pectorale genome demonstrates co-option of cell cycle regulation during the evolution of multicellularity.</title>
        <authorList>
            <person name="Hanschen E.R."/>
            <person name="Marriage T.N."/>
            <person name="Ferris P.J."/>
            <person name="Hamaji T."/>
            <person name="Toyoda A."/>
            <person name="Fujiyama A."/>
            <person name="Neme R."/>
            <person name="Noguchi H."/>
            <person name="Minakuchi Y."/>
            <person name="Suzuki M."/>
            <person name="Kawai-Toyooka H."/>
            <person name="Smith D.R."/>
            <person name="Sparks H."/>
            <person name="Anderson J."/>
            <person name="Bakaric R."/>
            <person name="Luria V."/>
            <person name="Karger A."/>
            <person name="Kirschner M.W."/>
            <person name="Durand P.M."/>
            <person name="Michod R.E."/>
            <person name="Nozaki H."/>
            <person name="Olson B.J."/>
        </authorList>
    </citation>
    <scope>NUCLEOTIDE SEQUENCE [LARGE SCALE GENOMIC DNA]</scope>
    <source>
        <strain evidence="2">NIES-2863</strain>
    </source>
</reference>
<gene>
    <name evidence="1" type="ORF">GPECTOR_77g14</name>
</gene>
<dbReference type="AlphaFoldDB" id="A0A150G235"/>
<name>A0A150G235_GONPE</name>
<keyword evidence="2" id="KW-1185">Reference proteome</keyword>
<comment type="caution">
    <text evidence="1">The sequence shown here is derived from an EMBL/GenBank/DDBJ whole genome shotgun (WGS) entry which is preliminary data.</text>
</comment>
<protein>
    <recommendedName>
        <fullName evidence="3">Restriction endonuclease domain-containing protein</fullName>
    </recommendedName>
</protein>
<evidence type="ECO:0008006" key="3">
    <source>
        <dbReference type="Google" id="ProtNLM"/>
    </source>
</evidence>
<dbReference type="EMBL" id="LSYV01000078">
    <property type="protein sequence ID" value="KXZ43917.1"/>
    <property type="molecule type" value="Genomic_DNA"/>
</dbReference>
<organism evidence="1 2">
    <name type="scientific">Gonium pectorale</name>
    <name type="common">Green alga</name>
    <dbReference type="NCBI Taxonomy" id="33097"/>
    <lineage>
        <taxon>Eukaryota</taxon>
        <taxon>Viridiplantae</taxon>
        <taxon>Chlorophyta</taxon>
        <taxon>core chlorophytes</taxon>
        <taxon>Chlorophyceae</taxon>
        <taxon>CS clade</taxon>
        <taxon>Chlamydomonadales</taxon>
        <taxon>Volvocaceae</taxon>
        <taxon>Gonium</taxon>
    </lineage>
</organism>
<accession>A0A150G235</accession>
<proteinExistence type="predicted"/>